<evidence type="ECO:0000256" key="5">
    <source>
        <dbReference type="ARBA" id="ARBA00023136"/>
    </source>
</evidence>
<dbReference type="EMBL" id="JANTQA010000026">
    <property type="protein sequence ID" value="KAJ3442946.1"/>
    <property type="molecule type" value="Genomic_DNA"/>
</dbReference>
<dbReference type="AlphaFoldDB" id="A0AAV7ZQ58"/>
<keyword evidence="8" id="KW-0675">Receptor</keyword>
<feature type="transmembrane region" description="Helical" evidence="7">
    <location>
        <begin position="92"/>
        <end position="112"/>
    </location>
</feature>
<dbReference type="GO" id="GO:0046872">
    <property type="term" value="F:metal ion binding"/>
    <property type="evidence" value="ECO:0007669"/>
    <property type="project" value="UniProtKB-KW"/>
</dbReference>
<evidence type="ECO:0000256" key="1">
    <source>
        <dbReference type="ARBA" id="ARBA00004141"/>
    </source>
</evidence>
<feature type="transmembrane region" description="Helical" evidence="7">
    <location>
        <begin position="257"/>
        <end position="274"/>
    </location>
</feature>
<feature type="transmembrane region" description="Helical" evidence="7">
    <location>
        <begin position="124"/>
        <end position="145"/>
    </location>
</feature>
<keyword evidence="5 7" id="KW-0472">Membrane</keyword>
<comment type="similarity">
    <text evidence="2">Belongs to the ADIPOR family.</text>
</comment>
<evidence type="ECO:0000313" key="9">
    <source>
        <dbReference type="EMBL" id="KAJ6233007.1"/>
    </source>
</evidence>
<dbReference type="Proteomes" id="UP001150062">
    <property type="component" value="Unassembled WGS sequence"/>
</dbReference>
<dbReference type="GO" id="GO:0016020">
    <property type="term" value="C:membrane"/>
    <property type="evidence" value="ECO:0007669"/>
    <property type="project" value="UniProtKB-SubCell"/>
</dbReference>
<feature type="binding site" evidence="6">
    <location>
        <position position="110"/>
    </location>
    <ligand>
        <name>Zn(2+)</name>
        <dbReference type="ChEBI" id="CHEBI:29105"/>
    </ligand>
</feature>
<protein>
    <submittedName>
        <fullName evidence="8">Adiponectin receptor protein</fullName>
    </submittedName>
</protein>
<evidence type="ECO:0000313" key="8">
    <source>
        <dbReference type="EMBL" id="KAJ3442946.1"/>
    </source>
</evidence>
<dbReference type="Proteomes" id="UP001146793">
    <property type="component" value="Unassembled WGS sequence"/>
</dbReference>
<comment type="caution">
    <text evidence="8">The sequence shown here is derived from an EMBL/GenBank/DDBJ whole genome shotgun (WGS) entry which is preliminary data.</text>
</comment>
<dbReference type="PANTHER" id="PTHR20855">
    <property type="entry name" value="ADIPOR/PROGESTIN RECEPTOR-RELATED"/>
    <property type="match status" value="1"/>
</dbReference>
<reference evidence="8" key="2">
    <citation type="submission" date="2022-08" db="EMBL/GenBank/DDBJ databases">
        <title>Novel sulphate-reducing endosymbionts in the free-living metamonad Anaeramoeba.</title>
        <authorList>
            <person name="Jerlstrom-Hultqvist J."/>
            <person name="Cepicka I."/>
            <person name="Gallot-Lavallee L."/>
            <person name="Salas-Leiva D."/>
            <person name="Curtis B.A."/>
            <person name="Zahonova K."/>
            <person name="Pipaliya S."/>
            <person name="Dacks J."/>
            <person name="Roger A.J."/>
        </authorList>
    </citation>
    <scope>NUCLEOTIDE SEQUENCE</scope>
    <source>
        <strain evidence="8">Busselton2</strain>
    </source>
</reference>
<proteinExistence type="inferred from homology"/>
<keyword evidence="6" id="KW-0862">Zinc</keyword>
<organism evidence="8 10">
    <name type="scientific">Anaeramoeba flamelloides</name>
    <dbReference type="NCBI Taxonomy" id="1746091"/>
    <lineage>
        <taxon>Eukaryota</taxon>
        <taxon>Metamonada</taxon>
        <taxon>Anaeramoebidae</taxon>
        <taxon>Anaeramoeba</taxon>
    </lineage>
</organism>
<feature type="transmembrane region" description="Helical" evidence="7">
    <location>
        <begin position="157"/>
        <end position="175"/>
    </location>
</feature>
<accession>A0AAV7ZQ58</accession>
<dbReference type="PANTHER" id="PTHR20855:SF52">
    <property type="entry name" value="ADIPONECTIN RECEPTOR PROTEIN"/>
    <property type="match status" value="1"/>
</dbReference>
<comment type="subcellular location">
    <subcellularLocation>
        <location evidence="1">Membrane</location>
        <topology evidence="1">Multi-pass membrane protein</topology>
    </subcellularLocation>
</comment>
<keyword evidence="6" id="KW-0479">Metal-binding</keyword>
<gene>
    <name evidence="8" type="ORF">M0812_12699</name>
    <name evidence="9" type="ORF">M0813_04290</name>
</gene>
<sequence>MNPNKLYFPLVTRSKITKEQRTNQYSNPYIKSGYRYKYNFRQSLFSILRLHNETINIWSHLVCFFLAIAFYIKEFANNTSVLSLSFTDKLIFSIYLFGCLMCFANSTILHLFDCGSLELSKLLLKLDFTGISTMILSSFLPPLYFVFNKNDLLRNSYMIVILVLVLLLIFFTWFQQSFFVNTRWARTLFYSVVVASGLIPTFHALFVVPSPLCWVLFAYIMSMFVSYLLGVICYAFYIPERWIRWDKLDYYFHSHQWWHFFVATAAYIHFKMILKSIDYYLYSQI</sequence>
<feature type="transmembrane region" description="Helical" evidence="7">
    <location>
        <begin position="55"/>
        <end position="72"/>
    </location>
</feature>
<feature type="binding site" evidence="6">
    <location>
        <position position="255"/>
    </location>
    <ligand>
        <name>Zn(2+)</name>
        <dbReference type="ChEBI" id="CHEBI:29105"/>
    </ligand>
</feature>
<reference evidence="9" key="1">
    <citation type="submission" date="2022-08" db="EMBL/GenBank/DDBJ databases">
        <title>Novel sulfate-reducing endosymbionts in the free-living metamonad Anaeramoeba.</title>
        <authorList>
            <person name="Jerlstrom-Hultqvist J."/>
            <person name="Cepicka I."/>
            <person name="Gallot-Lavallee L."/>
            <person name="Salas-Leiva D."/>
            <person name="Curtis B.A."/>
            <person name="Zahonova K."/>
            <person name="Pipaliya S."/>
            <person name="Dacks J."/>
            <person name="Roger A.J."/>
        </authorList>
    </citation>
    <scope>NUCLEOTIDE SEQUENCE</scope>
    <source>
        <strain evidence="9">Schooner1</strain>
    </source>
</reference>
<evidence type="ECO:0000313" key="11">
    <source>
        <dbReference type="Proteomes" id="UP001150062"/>
    </source>
</evidence>
<feature type="transmembrane region" description="Helical" evidence="7">
    <location>
        <begin position="214"/>
        <end position="237"/>
    </location>
</feature>
<keyword evidence="4 7" id="KW-1133">Transmembrane helix</keyword>
<evidence type="ECO:0000313" key="10">
    <source>
        <dbReference type="Proteomes" id="UP001146793"/>
    </source>
</evidence>
<dbReference type="GO" id="GO:0038023">
    <property type="term" value="F:signaling receptor activity"/>
    <property type="evidence" value="ECO:0007669"/>
    <property type="project" value="TreeGrafter"/>
</dbReference>
<name>A0AAV7ZQ58_9EUKA</name>
<evidence type="ECO:0000256" key="4">
    <source>
        <dbReference type="ARBA" id="ARBA00022989"/>
    </source>
</evidence>
<keyword evidence="3 7" id="KW-0812">Transmembrane</keyword>
<feature type="transmembrane region" description="Helical" evidence="7">
    <location>
        <begin position="187"/>
        <end position="208"/>
    </location>
</feature>
<dbReference type="Pfam" id="PF03006">
    <property type="entry name" value="HlyIII"/>
    <property type="match status" value="1"/>
</dbReference>
<evidence type="ECO:0000256" key="7">
    <source>
        <dbReference type="SAM" id="Phobius"/>
    </source>
</evidence>
<keyword evidence="11" id="KW-1185">Reference proteome</keyword>
<dbReference type="EMBL" id="JAOAOG010000286">
    <property type="protein sequence ID" value="KAJ6233007.1"/>
    <property type="molecule type" value="Genomic_DNA"/>
</dbReference>
<dbReference type="InterPro" id="IPR004254">
    <property type="entry name" value="AdipoR/HlyIII-related"/>
</dbReference>
<feature type="binding site" evidence="6">
    <location>
        <position position="259"/>
    </location>
    <ligand>
        <name>Zn(2+)</name>
        <dbReference type="ChEBI" id="CHEBI:29105"/>
    </ligand>
</feature>
<evidence type="ECO:0000256" key="3">
    <source>
        <dbReference type="ARBA" id="ARBA00022692"/>
    </source>
</evidence>
<evidence type="ECO:0000256" key="2">
    <source>
        <dbReference type="ARBA" id="ARBA00007018"/>
    </source>
</evidence>
<evidence type="ECO:0000256" key="6">
    <source>
        <dbReference type="PIRSR" id="PIRSR604254-1"/>
    </source>
</evidence>